<dbReference type="HAMAP" id="MF_00055">
    <property type="entry name" value="MEMO1"/>
    <property type="match status" value="1"/>
</dbReference>
<proteinExistence type="inferred from homology"/>
<dbReference type="Proteomes" id="UP000663828">
    <property type="component" value="Unassembled WGS sequence"/>
</dbReference>
<sequence length="408" mass="47008">MVVYNLYIFNRNGQCLFYREWLRRKQTNMSKEEEFKLMNGFLFSIKSFVQRLSPIDLKDGFLSFKTNCYKLHYYETATGHKFVLNTDNNVGNIRDILHQLYSTMSHSSVREASHAGSWYEADGRHLDQQLSTWLTEATNSSNTKSKARAIIAPHAGYTYSGPTAAFAYKNIDPTDIDRVFLLGPSHHYSLDHCALSNHAQYETPLYNIQIDKQITNDLHKTGLFSVMNQQQDSDEHSLEMHLPYIAKVFEKKRKDFQLIPILVGSLDSSKLEKYGQLLAPYLCDPKNLFVISSDFCHWGRRFSYQPHNPADGEIWQHIEKLDHQGMELIEKMNLADFHKYLRATDNTICGRYPISLLLATMEQAKKVVSANQVPKFHMQFVKYAQSSRVKKSNDSSVSYASAVLTVVN</sequence>
<evidence type="ECO:0000256" key="6">
    <source>
        <dbReference type="ARBA" id="ARBA00022892"/>
    </source>
</evidence>
<dbReference type="Pfam" id="PF01875">
    <property type="entry name" value="Memo"/>
    <property type="match status" value="1"/>
</dbReference>
<dbReference type="GO" id="GO:0030008">
    <property type="term" value="C:TRAPP complex"/>
    <property type="evidence" value="ECO:0007669"/>
    <property type="project" value="InterPro"/>
</dbReference>
<dbReference type="SUPFAM" id="SSF64356">
    <property type="entry name" value="SNARE-like"/>
    <property type="match status" value="1"/>
</dbReference>
<reference evidence="8" key="1">
    <citation type="submission" date="2021-02" db="EMBL/GenBank/DDBJ databases">
        <authorList>
            <person name="Nowell W R."/>
        </authorList>
    </citation>
    <scope>NUCLEOTIDE SEQUENCE</scope>
</reference>
<evidence type="ECO:0000256" key="2">
    <source>
        <dbReference type="ARBA" id="ARBA00004555"/>
    </source>
</evidence>
<dbReference type="Gene3D" id="3.30.450.70">
    <property type="match status" value="1"/>
</dbReference>
<evidence type="ECO:0000313" key="8">
    <source>
        <dbReference type="EMBL" id="CAF1492181.1"/>
    </source>
</evidence>
<dbReference type="Gene3D" id="3.40.830.10">
    <property type="entry name" value="LigB-like"/>
    <property type="match status" value="1"/>
</dbReference>
<dbReference type="AlphaFoldDB" id="A0A815SHZ4"/>
<accession>A0A815SHZ4</accession>
<evidence type="ECO:0000256" key="5">
    <source>
        <dbReference type="ARBA" id="ARBA00022824"/>
    </source>
</evidence>
<evidence type="ECO:0000313" key="9">
    <source>
        <dbReference type="Proteomes" id="UP000663828"/>
    </source>
</evidence>
<evidence type="ECO:0008006" key="10">
    <source>
        <dbReference type="Google" id="ProtNLM"/>
    </source>
</evidence>
<gene>
    <name evidence="8" type="ORF">XAT740_LOCUS39150</name>
</gene>
<dbReference type="Pfam" id="PF04099">
    <property type="entry name" value="Sybindin"/>
    <property type="match status" value="1"/>
</dbReference>
<keyword evidence="5" id="KW-0256">Endoplasmic reticulum</keyword>
<dbReference type="CDD" id="cd07361">
    <property type="entry name" value="MEMO_like"/>
    <property type="match status" value="1"/>
</dbReference>
<comment type="subcellular location">
    <subcellularLocation>
        <location evidence="1">Endoplasmic reticulum</location>
    </subcellularLocation>
    <subcellularLocation>
        <location evidence="2">Golgi apparatus</location>
    </subcellularLocation>
</comment>
<dbReference type="NCBIfam" id="TIGR04336">
    <property type="entry name" value="AmmeMemoSam_B"/>
    <property type="match status" value="1"/>
</dbReference>
<organism evidence="8 9">
    <name type="scientific">Adineta ricciae</name>
    <name type="common">Rotifer</name>
    <dbReference type="NCBI Taxonomy" id="249248"/>
    <lineage>
        <taxon>Eukaryota</taxon>
        <taxon>Metazoa</taxon>
        <taxon>Spiralia</taxon>
        <taxon>Gnathifera</taxon>
        <taxon>Rotifera</taxon>
        <taxon>Eurotatoria</taxon>
        <taxon>Bdelloidea</taxon>
        <taxon>Adinetida</taxon>
        <taxon>Adinetidae</taxon>
        <taxon>Adineta</taxon>
    </lineage>
</organism>
<keyword evidence="4" id="KW-0813">Transport</keyword>
<protein>
    <recommendedName>
        <fullName evidence="10">Protein MEMO1</fullName>
    </recommendedName>
</protein>
<keyword evidence="7" id="KW-0333">Golgi apparatus</keyword>
<dbReference type="PANTHER" id="PTHR11060:SF0">
    <property type="entry name" value="PROTEIN MEMO1"/>
    <property type="match status" value="1"/>
</dbReference>
<evidence type="ECO:0000256" key="1">
    <source>
        <dbReference type="ARBA" id="ARBA00004240"/>
    </source>
</evidence>
<dbReference type="SMART" id="SM01399">
    <property type="entry name" value="Sybindin"/>
    <property type="match status" value="1"/>
</dbReference>
<dbReference type="PANTHER" id="PTHR11060">
    <property type="entry name" value="PROTEIN MEMO1"/>
    <property type="match status" value="1"/>
</dbReference>
<evidence type="ECO:0000256" key="4">
    <source>
        <dbReference type="ARBA" id="ARBA00022448"/>
    </source>
</evidence>
<comment type="caution">
    <text evidence="8">The sequence shown here is derived from an EMBL/GenBank/DDBJ whole genome shotgun (WGS) entry which is preliminary data.</text>
</comment>
<keyword evidence="6" id="KW-0931">ER-Golgi transport</keyword>
<dbReference type="InterPro" id="IPR002737">
    <property type="entry name" value="MEMO1_fam"/>
</dbReference>
<dbReference type="EMBL" id="CAJNOR010004305">
    <property type="protein sequence ID" value="CAF1492181.1"/>
    <property type="molecule type" value="Genomic_DNA"/>
</dbReference>
<evidence type="ECO:0000256" key="7">
    <source>
        <dbReference type="ARBA" id="ARBA00023034"/>
    </source>
</evidence>
<dbReference type="GO" id="GO:0016192">
    <property type="term" value="P:vesicle-mediated transport"/>
    <property type="evidence" value="ECO:0007669"/>
    <property type="project" value="UniProtKB-KW"/>
</dbReference>
<comment type="similarity">
    <text evidence="3">Belongs to the MEMO1 family.</text>
</comment>
<keyword evidence="9" id="KW-1185">Reference proteome</keyword>
<dbReference type="CDD" id="cd14855">
    <property type="entry name" value="TRAPPC1_MUM2"/>
    <property type="match status" value="1"/>
</dbReference>
<evidence type="ECO:0000256" key="3">
    <source>
        <dbReference type="ARBA" id="ARBA00006315"/>
    </source>
</evidence>
<dbReference type="InterPro" id="IPR011012">
    <property type="entry name" value="Longin-like_dom_sf"/>
</dbReference>
<name>A0A815SHZ4_ADIRI</name>
<dbReference type="GO" id="GO:0005783">
    <property type="term" value="C:endoplasmic reticulum"/>
    <property type="evidence" value="ECO:0007669"/>
    <property type="project" value="UniProtKB-SubCell"/>
</dbReference>
<dbReference type="GO" id="GO:0005794">
    <property type="term" value="C:Golgi apparatus"/>
    <property type="evidence" value="ECO:0007669"/>
    <property type="project" value="UniProtKB-SubCell"/>
</dbReference>
<dbReference type="InterPro" id="IPR007233">
    <property type="entry name" value="TRAPPC"/>
</dbReference>